<comment type="caution">
    <text evidence="2">The sequence shown here is derived from an EMBL/GenBank/DDBJ whole genome shotgun (WGS) entry which is preliminary data.</text>
</comment>
<reference evidence="2 3" key="1">
    <citation type="submission" date="2018-12" db="EMBL/GenBank/DDBJ databases">
        <title>Dyella dinghuensis sp. nov. DHOA06 and Dyella choica sp. nov. 4M-K27, isolated from forest soil.</title>
        <authorList>
            <person name="Qiu L.-H."/>
            <person name="Gao Z.-H."/>
        </authorList>
    </citation>
    <scope>NUCLEOTIDE SEQUENCE [LARGE SCALE GENOMIC DNA]</scope>
    <source>
        <strain evidence="2 3">DHOA06</strain>
    </source>
</reference>
<dbReference type="Proteomes" id="UP000267077">
    <property type="component" value="Unassembled WGS sequence"/>
</dbReference>
<feature type="region of interest" description="Disordered" evidence="1">
    <location>
        <begin position="48"/>
        <end position="72"/>
    </location>
</feature>
<dbReference type="AlphaFoldDB" id="A0A3S0S5U5"/>
<evidence type="ECO:0000313" key="2">
    <source>
        <dbReference type="EMBL" id="RUL66657.1"/>
    </source>
</evidence>
<accession>A0A3S0S5U5</accession>
<evidence type="ECO:0000256" key="1">
    <source>
        <dbReference type="SAM" id="MobiDB-lite"/>
    </source>
</evidence>
<proteinExistence type="predicted"/>
<gene>
    <name evidence="2" type="ORF">EKH79_02240</name>
</gene>
<organism evidence="2 3">
    <name type="scientific">Dyella dinghuensis</name>
    <dbReference type="NCBI Taxonomy" id="1920169"/>
    <lineage>
        <taxon>Bacteria</taxon>
        <taxon>Pseudomonadati</taxon>
        <taxon>Pseudomonadota</taxon>
        <taxon>Gammaproteobacteria</taxon>
        <taxon>Lysobacterales</taxon>
        <taxon>Rhodanobacteraceae</taxon>
        <taxon>Dyella</taxon>
    </lineage>
</organism>
<name>A0A3S0S5U5_9GAMM</name>
<dbReference type="RefSeq" id="WP_126672155.1">
    <property type="nucleotide sequence ID" value="NZ_RYZR01000002.1"/>
</dbReference>
<keyword evidence="3" id="KW-1185">Reference proteome</keyword>
<evidence type="ECO:0000313" key="3">
    <source>
        <dbReference type="Proteomes" id="UP000267077"/>
    </source>
</evidence>
<sequence>MDASQFFASTGGAVEKPRNLFAHPKGALSGVSFLLVTSSLDKQRKVTRPLAGGRNARRAGEQAGDIASTKRCSHWMTSSAVKKRLRPSPE</sequence>
<dbReference type="EMBL" id="RYZR01000002">
    <property type="protein sequence ID" value="RUL66657.1"/>
    <property type="molecule type" value="Genomic_DNA"/>
</dbReference>
<protein>
    <submittedName>
        <fullName evidence="2">Uncharacterized protein</fullName>
    </submittedName>
</protein>